<reference evidence="1 2" key="1">
    <citation type="submission" date="2019-05" db="EMBL/GenBank/DDBJ databases">
        <authorList>
            <person name="Farhan Ul Haque M."/>
        </authorList>
    </citation>
    <scope>NUCLEOTIDE SEQUENCE [LARGE SCALE GENOMIC DNA]</scope>
    <source>
        <strain evidence="1">2</strain>
    </source>
</reference>
<keyword evidence="2" id="KW-1185">Reference proteome</keyword>
<dbReference type="Proteomes" id="UP000485880">
    <property type="component" value="Unassembled WGS sequence"/>
</dbReference>
<evidence type="ECO:0000313" key="1">
    <source>
        <dbReference type="EMBL" id="VTZ50273.1"/>
    </source>
</evidence>
<dbReference type="AlphaFoldDB" id="A0A8B6M7G9"/>
<organism evidence="1 2">
    <name type="scientific">Methylocella tundrae</name>
    <dbReference type="NCBI Taxonomy" id="227605"/>
    <lineage>
        <taxon>Bacteria</taxon>
        <taxon>Pseudomonadati</taxon>
        <taxon>Pseudomonadota</taxon>
        <taxon>Alphaproteobacteria</taxon>
        <taxon>Hyphomicrobiales</taxon>
        <taxon>Beijerinckiaceae</taxon>
        <taxon>Methylocella</taxon>
    </lineage>
</organism>
<name>A0A8B6M7G9_METTU</name>
<protein>
    <submittedName>
        <fullName evidence="1">Uncharacterized protein</fullName>
    </submittedName>
</protein>
<proteinExistence type="predicted"/>
<comment type="caution">
    <text evidence="1">The sequence shown here is derived from an EMBL/GenBank/DDBJ whole genome shotgun (WGS) entry which is preliminary data.</text>
</comment>
<gene>
    <name evidence="1" type="ORF">MPC4_220003</name>
</gene>
<evidence type="ECO:0000313" key="2">
    <source>
        <dbReference type="Proteomes" id="UP000485880"/>
    </source>
</evidence>
<dbReference type="EMBL" id="CABFMQ020000079">
    <property type="protein sequence ID" value="VTZ50273.1"/>
    <property type="molecule type" value="Genomic_DNA"/>
</dbReference>
<accession>A0A8B6M7G9</accession>
<sequence>MLPHTNAEVLVNEIFGAIYYRLLLRIRPFDEALTYQVVD</sequence>